<dbReference type="EMBL" id="GBRH01231571">
    <property type="protein sequence ID" value="JAD66324.1"/>
    <property type="molecule type" value="Transcribed_RNA"/>
</dbReference>
<protein>
    <submittedName>
        <fullName evidence="1">Uncharacterized protein</fullName>
    </submittedName>
</protein>
<accession>A0A0A9BQR9</accession>
<sequence>MHTVGTDRTPDFLSLSLLVAVDMNSGLQLHIDPNNTP</sequence>
<name>A0A0A9BQR9_ARUDO</name>
<organism evidence="1">
    <name type="scientific">Arundo donax</name>
    <name type="common">Giant reed</name>
    <name type="synonym">Donax arundinaceus</name>
    <dbReference type="NCBI Taxonomy" id="35708"/>
    <lineage>
        <taxon>Eukaryota</taxon>
        <taxon>Viridiplantae</taxon>
        <taxon>Streptophyta</taxon>
        <taxon>Embryophyta</taxon>
        <taxon>Tracheophyta</taxon>
        <taxon>Spermatophyta</taxon>
        <taxon>Magnoliopsida</taxon>
        <taxon>Liliopsida</taxon>
        <taxon>Poales</taxon>
        <taxon>Poaceae</taxon>
        <taxon>PACMAD clade</taxon>
        <taxon>Arundinoideae</taxon>
        <taxon>Arundineae</taxon>
        <taxon>Arundo</taxon>
    </lineage>
</organism>
<dbReference type="AlphaFoldDB" id="A0A0A9BQR9"/>
<evidence type="ECO:0000313" key="1">
    <source>
        <dbReference type="EMBL" id="JAD66324.1"/>
    </source>
</evidence>
<proteinExistence type="predicted"/>
<reference evidence="1" key="2">
    <citation type="journal article" date="2015" name="Data Brief">
        <title>Shoot transcriptome of the giant reed, Arundo donax.</title>
        <authorList>
            <person name="Barrero R.A."/>
            <person name="Guerrero F.D."/>
            <person name="Moolhuijzen P."/>
            <person name="Goolsby J.A."/>
            <person name="Tidwell J."/>
            <person name="Bellgard S.E."/>
            <person name="Bellgard M.I."/>
        </authorList>
    </citation>
    <scope>NUCLEOTIDE SEQUENCE</scope>
    <source>
        <tissue evidence="1">Shoot tissue taken approximately 20 cm above the soil surface</tissue>
    </source>
</reference>
<reference evidence="1" key="1">
    <citation type="submission" date="2014-09" db="EMBL/GenBank/DDBJ databases">
        <authorList>
            <person name="Magalhaes I.L.F."/>
            <person name="Oliveira U."/>
            <person name="Santos F.R."/>
            <person name="Vidigal T.H.D.A."/>
            <person name="Brescovit A.D."/>
            <person name="Santos A.J."/>
        </authorList>
    </citation>
    <scope>NUCLEOTIDE SEQUENCE</scope>
    <source>
        <tissue evidence="1">Shoot tissue taken approximately 20 cm above the soil surface</tissue>
    </source>
</reference>